<accession>A0ABR0SW81</accession>
<reference evidence="1 2" key="1">
    <citation type="submission" date="2024-01" db="EMBL/GenBank/DDBJ databases">
        <title>Complete genome of Cladobotryum mycophilum ATHUM6906.</title>
        <authorList>
            <person name="Christinaki A.C."/>
            <person name="Myridakis A.I."/>
            <person name="Kouvelis V.N."/>
        </authorList>
    </citation>
    <scope>NUCLEOTIDE SEQUENCE [LARGE SCALE GENOMIC DNA]</scope>
    <source>
        <strain evidence="1 2">ATHUM6906</strain>
    </source>
</reference>
<evidence type="ECO:0000313" key="1">
    <source>
        <dbReference type="EMBL" id="KAK5996445.1"/>
    </source>
</evidence>
<dbReference type="Proteomes" id="UP001338125">
    <property type="component" value="Unassembled WGS sequence"/>
</dbReference>
<name>A0ABR0SW81_9HYPO</name>
<evidence type="ECO:0000313" key="2">
    <source>
        <dbReference type="Proteomes" id="UP001338125"/>
    </source>
</evidence>
<protein>
    <submittedName>
        <fullName evidence="1">Uncharacterized protein</fullName>
    </submittedName>
</protein>
<proteinExistence type="predicted"/>
<sequence length="119" mass="13566">MCHSDISLEIYSYLGDSKDVTARSWAFHQCVDFDTLKAWTRERAIDIFHEGVLAKPEDLGPEHVYRLKLFEIMVRAGVQILIAQCLGQLTILGHLSYEGSLGGFMRRTMDFRIDQLSAT</sequence>
<dbReference type="EMBL" id="JAVFKD010000002">
    <property type="protein sequence ID" value="KAK5996445.1"/>
    <property type="molecule type" value="Genomic_DNA"/>
</dbReference>
<gene>
    <name evidence="1" type="ORF">PT974_01779</name>
</gene>
<comment type="caution">
    <text evidence="1">The sequence shown here is derived from an EMBL/GenBank/DDBJ whole genome shotgun (WGS) entry which is preliminary data.</text>
</comment>
<keyword evidence="2" id="KW-1185">Reference proteome</keyword>
<organism evidence="1 2">
    <name type="scientific">Cladobotryum mycophilum</name>
    <dbReference type="NCBI Taxonomy" id="491253"/>
    <lineage>
        <taxon>Eukaryota</taxon>
        <taxon>Fungi</taxon>
        <taxon>Dikarya</taxon>
        <taxon>Ascomycota</taxon>
        <taxon>Pezizomycotina</taxon>
        <taxon>Sordariomycetes</taxon>
        <taxon>Hypocreomycetidae</taxon>
        <taxon>Hypocreales</taxon>
        <taxon>Hypocreaceae</taxon>
        <taxon>Cladobotryum</taxon>
    </lineage>
</organism>